<comment type="caution">
    <text evidence="1">The sequence shown here is derived from an EMBL/GenBank/DDBJ whole genome shotgun (WGS) entry which is preliminary data.</text>
</comment>
<evidence type="ECO:0000313" key="2">
    <source>
        <dbReference type="Proteomes" id="UP000020595"/>
    </source>
</evidence>
<dbReference type="InterPro" id="IPR023146">
    <property type="entry name" value="YfbU_alpha-helical_sf"/>
</dbReference>
<dbReference type="AlphaFoldDB" id="A0A009IIT1"/>
<proteinExistence type="predicted"/>
<sequence>MKKDDRFVDIIEQGIRNSHSRKAHIYEMMIERWKTLGQPYELSKEQIIEILGK</sequence>
<organism evidence="1 2">
    <name type="scientific">Acinetobacter baumannii (strain 1295743)</name>
    <dbReference type="NCBI Taxonomy" id="1310613"/>
    <lineage>
        <taxon>Bacteria</taxon>
        <taxon>Pseudomonadati</taxon>
        <taxon>Pseudomonadota</taxon>
        <taxon>Gammaproteobacteria</taxon>
        <taxon>Moraxellales</taxon>
        <taxon>Moraxellaceae</taxon>
        <taxon>Acinetobacter</taxon>
        <taxon>Acinetobacter calcoaceticus/baumannii complex</taxon>
    </lineage>
</organism>
<evidence type="ECO:0000313" key="1">
    <source>
        <dbReference type="EMBL" id="EXB03713.1"/>
    </source>
</evidence>
<gene>
    <name evidence="1" type="ORF">J512_3812</name>
</gene>
<protein>
    <submittedName>
        <fullName evidence="1">Uncharacterized protein</fullName>
    </submittedName>
</protein>
<dbReference type="Proteomes" id="UP000020595">
    <property type="component" value="Unassembled WGS sequence"/>
</dbReference>
<dbReference type="EMBL" id="JEWH01000076">
    <property type="protein sequence ID" value="EXB03713.1"/>
    <property type="molecule type" value="Genomic_DNA"/>
</dbReference>
<reference evidence="1 2" key="1">
    <citation type="submission" date="2014-02" db="EMBL/GenBank/DDBJ databases">
        <title>Comparative genomics and transcriptomics to identify genetic mechanisms underlying the emergence of carbapenem resistant Acinetobacter baumannii (CRAb).</title>
        <authorList>
            <person name="Harris A.D."/>
            <person name="Johnson K.J."/>
            <person name="George J."/>
            <person name="Shefchek K."/>
            <person name="Daugherty S.C."/>
            <person name="Parankush S."/>
            <person name="Sadzewicz L."/>
            <person name="Tallon L."/>
            <person name="Sengamalay N."/>
            <person name="Hazen T.H."/>
            <person name="Rasko D.A."/>
        </authorList>
    </citation>
    <scope>NUCLEOTIDE SEQUENCE [LARGE SCALE GENOMIC DNA]</scope>
    <source>
        <strain evidence="1 2">1295743</strain>
    </source>
</reference>
<accession>A0A009IIT1</accession>
<dbReference type="PATRIC" id="fig|1310613.3.peg.3645"/>
<name>A0A009IIT1_ACIB9</name>
<dbReference type="Gene3D" id="1.10.3190.10">
    <property type="entry name" value="yfbu gene product, domain 2"/>
    <property type="match status" value="1"/>
</dbReference>
<dbReference type="SUPFAM" id="SSF116960">
    <property type="entry name" value="YfbU-like"/>
    <property type="match status" value="1"/>
</dbReference>